<feature type="signal peptide" evidence="2">
    <location>
        <begin position="1"/>
        <end position="19"/>
    </location>
</feature>
<evidence type="ECO:0000256" key="2">
    <source>
        <dbReference type="SAM" id="SignalP"/>
    </source>
</evidence>
<dbReference type="InterPro" id="IPR019405">
    <property type="entry name" value="Lactonase_7-beta_prop"/>
</dbReference>
<reference evidence="3 4" key="1">
    <citation type="journal article" date="2018" name="Mol. Biol. Evol.">
        <title>Broad Genomic Sampling Reveals a Smut Pathogenic Ancestry of the Fungal Clade Ustilaginomycotina.</title>
        <authorList>
            <person name="Kijpornyongpan T."/>
            <person name="Mondo S.J."/>
            <person name="Barry K."/>
            <person name="Sandor L."/>
            <person name="Lee J."/>
            <person name="Lipzen A."/>
            <person name="Pangilinan J."/>
            <person name="LaButti K."/>
            <person name="Hainaut M."/>
            <person name="Henrissat B."/>
            <person name="Grigoriev I.V."/>
            <person name="Spatafora J.W."/>
            <person name="Aime M.C."/>
        </authorList>
    </citation>
    <scope>NUCLEOTIDE SEQUENCE [LARGE SCALE GENOMIC DNA]</scope>
    <source>
        <strain evidence="3 4">MCA 4198</strain>
    </source>
</reference>
<feature type="chain" id="PRO_5016266798" evidence="2">
    <location>
        <begin position="20"/>
        <end position="406"/>
    </location>
</feature>
<comment type="similarity">
    <text evidence="1">Belongs to the cycloisomerase 2 family.</text>
</comment>
<dbReference type="InParanoid" id="A0A316YG37"/>
<dbReference type="Pfam" id="PF10282">
    <property type="entry name" value="Lactonase"/>
    <property type="match status" value="1"/>
</dbReference>
<dbReference type="InterPro" id="IPR015943">
    <property type="entry name" value="WD40/YVTN_repeat-like_dom_sf"/>
</dbReference>
<protein>
    <submittedName>
        <fullName evidence="3">Putative isomerase YbhE</fullName>
    </submittedName>
</protein>
<evidence type="ECO:0000313" key="4">
    <source>
        <dbReference type="Proteomes" id="UP000245768"/>
    </source>
</evidence>
<gene>
    <name evidence="3" type="ORF">FA10DRAFT_295653</name>
</gene>
<dbReference type="InterPro" id="IPR011048">
    <property type="entry name" value="Haem_d1_sf"/>
</dbReference>
<proteinExistence type="inferred from homology"/>
<dbReference type="GO" id="GO:0016853">
    <property type="term" value="F:isomerase activity"/>
    <property type="evidence" value="ECO:0007669"/>
    <property type="project" value="UniProtKB-KW"/>
</dbReference>
<evidence type="ECO:0000256" key="1">
    <source>
        <dbReference type="ARBA" id="ARBA00005564"/>
    </source>
</evidence>
<dbReference type="GeneID" id="37046394"/>
<keyword evidence="4" id="KW-1185">Reference proteome</keyword>
<accession>A0A316YG37</accession>
<dbReference type="PANTHER" id="PTHR30344">
    <property type="entry name" value="6-PHOSPHOGLUCONOLACTONASE-RELATED"/>
    <property type="match status" value="1"/>
</dbReference>
<dbReference type="GO" id="GO:0017057">
    <property type="term" value="F:6-phosphogluconolactonase activity"/>
    <property type="evidence" value="ECO:0007669"/>
    <property type="project" value="TreeGrafter"/>
</dbReference>
<keyword evidence="3" id="KW-0413">Isomerase</keyword>
<keyword evidence="2" id="KW-0732">Signal</keyword>
<evidence type="ECO:0000313" key="3">
    <source>
        <dbReference type="EMBL" id="PWN88091.1"/>
    </source>
</evidence>
<dbReference type="PANTHER" id="PTHR30344:SF1">
    <property type="entry name" value="6-PHOSPHOGLUCONOLACTONASE"/>
    <property type="match status" value="1"/>
</dbReference>
<dbReference type="RefSeq" id="XP_025375289.1">
    <property type="nucleotide sequence ID" value="XM_025524478.1"/>
</dbReference>
<name>A0A316YG37_9BASI</name>
<dbReference type="Gene3D" id="2.130.10.10">
    <property type="entry name" value="YVTN repeat-like/Quinoprotein amine dehydrogenase"/>
    <property type="match status" value="1"/>
</dbReference>
<dbReference type="OrthoDB" id="9972196at2759"/>
<dbReference type="AlphaFoldDB" id="A0A316YG37"/>
<dbReference type="STRING" id="215250.A0A316YG37"/>
<dbReference type="SUPFAM" id="SSF51004">
    <property type="entry name" value="C-terminal (heme d1) domain of cytochrome cd1-nitrite reductase"/>
    <property type="match status" value="1"/>
</dbReference>
<dbReference type="EMBL" id="KZ819638">
    <property type="protein sequence ID" value="PWN88091.1"/>
    <property type="molecule type" value="Genomic_DNA"/>
</dbReference>
<sequence>MTRLSLVAALAVCLSGASASLQGHSEHKHRPGHGAGARDEVLLASGYNGTVYSLGFTPPSTLKHVAEPLKVGTSPSWITYSRAGKHAYVTDESEPGKVYVLGVKHNGALHHIGQSDGYETGGDGPVASCIVKHCLFIANYNSGSLGIQEIARKHEGSLKSSKPVKQFQFKRKGTGPVKERQDHSYAHDAVASPDGGWVYVPDLGADVIHHIQVGKTSCKQAKRRGGTRVDAGSGPRHLVFYKDGQSGQQYAYLSSELATTLTAFRHDPKTGLLELIGGQPVPAYPPGTDRGGSEDAGPQLTVAEVAVSPDGRFVYVSNRGDLHEDNISIFVRDAQTGAVTFQQWIPSGGRNPRHFSLSGDGSYLAVANQLSTNVVIFKRDAQTGLLQKTGAEVDDVGAVAFAGFLP</sequence>
<organism evidence="3 4">
    <name type="scientific">Acaromyces ingoldii</name>
    <dbReference type="NCBI Taxonomy" id="215250"/>
    <lineage>
        <taxon>Eukaryota</taxon>
        <taxon>Fungi</taxon>
        <taxon>Dikarya</taxon>
        <taxon>Basidiomycota</taxon>
        <taxon>Ustilaginomycotina</taxon>
        <taxon>Exobasidiomycetes</taxon>
        <taxon>Exobasidiales</taxon>
        <taxon>Cryptobasidiaceae</taxon>
        <taxon>Acaromyces</taxon>
    </lineage>
</organism>
<dbReference type="Proteomes" id="UP000245768">
    <property type="component" value="Unassembled WGS sequence"/>
</dbReference>
<dbReference type="InterPro" id="IPR050282">
    <property type="entry name" value="Cycloisomerase_2"/>
</dbReference>